<feature type="compositionally biased region" description="Polar residues" evidence="8">
    <location>
        <begin position="921"/>
        <end position="933"/>
    </location>
</feature>
<keyword evidence="5" id="KW-0029">Amino-acid transport</keyword>
<keyword evidence="7 9" id="KW-0472">Membrane</keyword>
<dbReference type="PROSITE" id="PS50042">
    <property type="entry name" value="CNMP_BINDING_3"/>
    <property type="match status" value="1"/>
</dbReference>
<feature type="transmembrane region" description="Helical" evidence="9">
    <location>
        <begin position="413"/>
        <end position="439"/>
    </location>
</feature>
<feature type="transmembrane region" description="Helical" evidence="9">
    <location>
        <begin position="348"/>
        <end position="367"/>
    </location>
</feature>
<dbReference type="FunFam" id="2.60.120.10:FF:000141">
    <property type="entry name" value="Sulfate transporter family protein"/>
    <property type="match status" value="1"/>
</dbReference>
<dbReference type="EMBL" id="JAFJYH010000008">
    <property type="protein sequence ID" value="KAG4425703.1"/>
    <property type="molecule type" value="Genomic_DNA"/>
</dbReference>
<dbReference type="Pfam" id="PF01740">
    <property type="entry name" value="STAS"/>
    <property type="match status" value="1"/>
</dbReference>
<feature type="transmembrane region" description="Helical" evidence="9">
    <location>
        <begin position="568"/>
        <end position="592"/>
    </location>
</feature>
<name>A0A8H7WJ94_9HELO</name>
<evidence type="ECO:0000256" key="8">
    <source>
        <dbReference type="SAM" id="MobiDB-lite"/>
    </source>
</evidence>
<dbReference type="GO" id="GO:0034490">
    <property type="term" value="P:basic amino acid transmembrane import into vacuole"/>
    <property type="evidence" value="ECO:0007669"/>
    <property type="project" value="UniProtKB-ARBA"/>
</dbReference>
<accession>A0A8H7WJ94</accession>
<evidence type="ECO:0008006" key="14">
    <source>
        <dbReference type="Google" id="ProtNLM"/>
    </source>
</evidence>
<dbReference type="Proteomes" id="UP000664132">
    <property type="component" value="Unassembled WGS sequence"/>
</dbReference>
<feature type="compositionally biased region" description="Polar residues" evidence="8">
    <location>
        <begin position="55"/>
        <end position="80"/>
    </location>
</feature>
<evidence type="ECO:0000256" key="3">
    <source>
        <dbReference type="ARBA" id="ARBA00022554"/>
    </source>
</evidence>
<dbReference type="SUPFAM" id="SSF52091">
    <property type="entry name" value="SpoIIaa-like"/>
    <property type="match status" value="1"/>
</dbReference>
<feature type="transmembrane region" description="Helical" evidence="9">
    <location>
        <begin position="707"/>
        <end position="739"/>
    </location>
</feature>
<keyword evidence="3" id="KW-0926">Vacuole</keyword>
<evidence type="ECO:0000256" key="5">
    <source>
        <dbReference type="ARBA" id="ARBA00022970"/>
    </source>
</evidence>
<feature type="region of interest" description="Disordered" evidence="8">
    <location>
        <begin position="184"/>
        <end position="242"/>
    </location>
</feature>
<keyword evidence="13" id="KW-1185">Reference proteome</keyword>
<dbReference type="Gene3D" id="3.30.750.24">
    <property type="entry name" value="STAS domain"/>
    <property type="match status" value="1"/>
</dbReference>
<dbReference type="InterPro" id="IPR002645">
    <property type="entry name" value="STAS_dom"/>
</dbReference>
<dbReference type="Pfam" id="PF00027">
    <property type="entry name" value="cNMP_binding"/>
    <property type="match status" value="1"/>
</dbReference>
<evidence type="ECO:0000256" key="2">
    <source>
        <dbReference type="ARBA" id="ARBA00022448"/>
    </source>
</evidence>
<dbReference type="InterPro" id="IPR011547">
    <property type="entry name" value="SLC26A/SulP_dom"/>
</dbReference>
<evidence type="ECO:0000256" key="1">
    <source>
        <dbReference type="ARBA" id="ARBA00004128"/>
    </source>
</evidence>
<dbReference type="PROSITE" id="PS50801">
    <property type="entry name" value="STAS"/>
    <property type="match status" value="1"/>
</dbReference>
<feature type="region of interest" description="Disordered" evidence="8">
    <location>
        <begin position="114"/>
        <end position="146"/>
    </location>
</feature>
<feature type="region of interest" description="Disordered" evidence="8">
    <location>
        <begin position="908"/>
        <end position="933"/>
    </location>
</feature>
<sequence length="1105" mass="122050">MSLPTSQSPFGTARRLRAPSIGSHSSPRLIPGSSVPSVEGALDMNYGSLRGRPDTQASQLSALNAATASGQREPTRSSVHLSYRGGPPVHVDNTFTARSVREDTAELASYALSDRASARSVSPPRQRPTQTSLESYFNLGTEEERSPVRNAEGLHHHIIEEVSEPVSPESNPSSVKAPGASALTDMLKRSPPNTPPKSSEEDGDNAEVLDGNRDEESPRQRRLILTPKGGDTEPTERTSLLGKDTRFETHHPDWIRGEQDVERQSIKRTPAWPKLRNLVMWPREKGKEVARIALDPRAWDRKAIWQHAVKEPVGALPAAILGLLLNILDALSYGMILFPLGQPIFEKLGAAGIAMFYVSCIVSQLVYSCGGSKFKGGVGSEMIEVVPFFHKMAFLILTRVGEDDPAAVIATTITAYALSSILTGVIFFIMGFFGFGYIVGFIPRHILIGCIGGVGFFLIITGVEVCAGLNGNLNFDLPTLKKLFEPDTFELWIIPLTLAVILFTLQHRNDSKYLLPTFILLIPAIFYFFIFSLNQLNVVDLRKKGWIFEGPEAGEPWWYFYTLYDFKLVHWGAVAQTIPSMLALTFFGVLHVPINVPSLGFKLEIDDVDLDRELMAHGVSNALSGAAGSVQNYLVYTNSVLFINSGGDSRMAGVMLAMGTFAVMVVGPVIIGYIPVMMVGTLIFVLGLELVKEALWVPWKKLKPLEYFTVVVIVFAMGLYDFVAGIAIGIGLAFCSLIFQTSNVPAVRASYSGEVAGSTVRRNPTQYRYLRDVGQQIHVTKLAGYLFFGTIVSVEDRIKALVEEEAFHQRPIRFLIFDLTHVTGVDYSAAEAFNRLSRILGLKGVTLLMSGVRDESAIGKGLRATGVGDGANEVKMFEDLNSALESCENELLKTLYASRDARAIRNAPTPHVDAPARPRSGSHTFDTQFSSPRRNQLHRAATTTLDDTPGESKYLNFKEPLRLILQTFQGLTDKNEDFWFQSLPFFVKKDYPAGTVLYERGEQAKGFYLLEDGILRADYELPQGRYFESIVAGTTCGELPFFSETDRTATVQAERDCVTWLMDRDNWEKLQKTEPEVAQELLRISLKLTSERMSAITSYVLTTAG</sequence>
<feature type="transmembrane region" description="Helical" evidence="9">
    <location>
        <begin position="513"/>
        <end position="533"/>
    </location>
</feature>
<evidence type="ECO:0000313" key="13">
    <source>
        <dbReference type="Proteomes" id="UP000664132"/>
    </source>
</evidence>
<proteinExistence type="predicted"/>
<evidence type="ECO:0000313" key="12">
    <source>
        <dbReference type="EMBL" id="KAG4425703.1"/>
    </source>
</evidence>
<evidence type="ECO:0000256" key="6">
    <source>
        <dbReference type="ARBA" id="ARBA00022989"/>
    </source>
</evidence>
<keyword evidence="4 9" id="KW-0812">Transmembrane</keyword>
<evidence type="ECO:0000256" key="7">
    <source>
        <dbReference type="ARBA" id="ARBA00023136"/>
    </source>
</evidence>
<feature type="region of interest" description="Disordered" evidence="8">
    <location>
        <begin position="1"/>
        <end position="94"/>
    </location>
</feature>
<dbReference type="AlphaFoldDB" id="A0A8H7WJ94"/>
<reference evidence="12" key="1">
    <citation type="submission" date="2021-02" db="EMBL/GenBank/DDBJ databases">
        <title>Genome sequence Cadophora malorum strain M34.</title>
        <authorList>
            <person name="Stefanovic E."/>
            <person name="Vu D."/>
            <person name="Scully C."/>
            <person name="Dijksterhuis J."/>
            <person name="Roader J."/>
            <person name="Houbraken J."/>
        </authorList>
    </citation>
    <scope>NUCLEOTIDE SEQUENCE</scope>
    <source>
        <strain evidence="12">M34</strain>
    </source>
</reference>
<dbReference type="OrthoDB" id="409725at2759"/>
<dbReference type="SUPFAM" id="SSF51206">
    <property type="entry name" value="cAMP-binding domain-like"/>
    <property type="match status" value="1"/>
</dbReference>
<dbReference type="Pfam" id="PF00916">
    <property type="entry name" value="Sulfate_transp"/>
    <property type="match status" value="1"/>
</dbReference>
<evidence type="ECO:0000256" key="9">
    <source>
        <dbReference type="SAM" id="Phobius"/>
    </source>
</evidence>
<feature type="compositionally biased region" description="Basic and acidic residues" evidence="8">
    <location>
        <begin position="210"/>
        <end position="219"/>
    </location>
</feature>
<feature type="transmembrane region" description="Helical" evidence="9">
    <location>
        <begin position="315"/>
        <end position="336"/>
    </location>
</feature>
<dbReference type="PANTHER" id="PTHR43310:SF4">
    <property type="entry name" value="AFR304WP"/>
    <property type="match status" value="1"/>
</dbReference>
<dbReference type="PANTHER" id="PTHR43310">
    <property type="entry name" value="SULFATE TRANSPORTER YBAR-RELATED"/>
    <property type="match status" value="1"/>
</dbReference>
<dbReference type="InterPro" id="IPR000595">
    <property type="entry name" value="cNMP-bd_dom"/>
</dbReference>
<evidence type="ECO:0000259" key="11">
    <source>
        <dbReference type="PROSITE" id="PS50801"/>
    </source>
</evidence>
<comment type="caution">
    <text evidence="12">The sequence shown here is derived from an EMBL/GenBank/DDBJ whole genome shotgun (WGS) entry which is preliminary data.</text>
</comment>
<gene>
    <name evidence="12" type="ORF">IFR04_001165</name>
</gene>
<dbReference type="InterPro" id="IPR018490">
    <property type="entry name" value="cNMP-bd_dom_sf"/>
</dbReference>
<dbReference type="InterPro" id="IPR036513">
    <property type="entry name" value="STAS_dom_sf"/>
</dbReference>
<keyword evidence="2" id="KW-0813">Transport</keyword>
<dbReference type="FunFam" id="3.30.750.24:FF:000012">
    <property type="entry name" value="Sulfate transporter family protein"/>
    <property type="match status" value="1"/>
</dbReference>
<feature type="transmembrane region" description="Helical" evidence="9">
    <location>
        <begin position="489"/>
        <end position="506"/>
    </location>
</feature>
<dbReference type="InterPro" id="IPR052706">
    <property type="entry name" value="Membrane-Transporter-like"/>
</dbReference>
<dbReference type="GO" id="GO:0000329">
    <property type="term" value="C:fungal-type vacuole membrane"/>
    <property type="evidence" value="ECO:0007669"/>
    <property type="project" value="UniProtKB-ARBA"/>
</dbReference>
<feature type="compositionally biased region" description="Polar residues" evidence="8">
    <location>
        <begin position="1"/>
        <end position="10"/>
    </location>
</feature>
<dbReference type="SMART" id="SM00100">
    <property type="entry name" value="cNMP"/>
    <property type="match status" value="1"/>
</dbReference>
<feature type="domain" description="STAS" evidence="11">
    <location>
        <begin position="779"/>
        <end position="887"/>
    </location>
</feature>
<keyword evidence="6 9" id="KW-1133">Transmembrane helix</keyword>
<dbReference type="InterPro" id="IPR014710">
    <property type="entry name" value="RmlC-like_jellyroll"/>
</dbReference>
<feature type="transmembrane region" description="Helical" evidence="9">
    <location>
        <begin position="446"/>
        <end position="469"/>
    </location>
</feature>
<organism evidence="12 13">
    <name type="scientific">Cadophora malorum</name>
    <dbReference type="NCBI Taxonomy" id="108018"/>
    <lineage>
        <taxon>Eukaryota</taxon>
        <taxon>Fungi</taxon>
        <taxon>Dikarya</taxon>
        <taxon>Ascomycota</taxon>
        <taxon>Pezizomycotina</taxon>
        <taxon>Leotiomycetes</taxon>
        <taxon>Helotiales</taxon>
        <taxon>Ploettnerulaceae</taxon>
        <taxon>Cadophora</taxon>
    </lineage>
</organism>
<feature type="transmembrane region" description="Helical" evidence="9">
    <location>
        <begin position="654"/>
        <end position="687"/>
    </location>
</feature>
<dbReference type="CDD" id="cd00038">
    <property type="entry name" value="CAP_ED"/>
    <property type="match status" value="1"/>
</dbReference>
<feature type="domain" description="Cyclic nucleotide-binding" evidence="10">
    <location>
        <begin position="991"/>
        <end position="1070"/>
    </location>
</feature>
<evidence type="ECO:0000256" key="4">
    <source>
        <dbReference type="ARBA" id="ARBA00022692"/>
    </source>
</evidence>
<dbReference type="CDD" id="cd07042">
    <property type="entry name" value="STAS_SulP_like_sulfate_transporter"/>
    <property type="match status" value="1"/>
</dbReference>
<evidence type="ECO:0000259" key="10">
    <source>
        <dbReference type="PROSITE" id="PS50042"/>
    </source>
</evidence>
<protein>
    <recommendedName>
        <fullName evidence="14">Sulfate transporter family protein</fullName>
    </recommendedName>
</protein>
<comment type="subcellular location">
    <subcellularLocation>
        <location evidence="1">Vacuole membrane</location>
        <topology evidence="1">Multi-pass membrane protein</topology>
    </subcellularLocation>
</comment>
<dbReference type="Gene3D" id="2.60.120.10">
    <property type="entry name" value="Jelly Rolls"/>
    <property type="match status" value="1"/>
</dbReference>